<dbReference type="AlphaFoldDB" id="A0A3G6N4E6"/>
<dbReference type="RefSeq" id="WP_123887190.1">
    <property type="nucleotide sequence ID" value="NZ_CP033928.1"/>
</dbReference>
<feature type="domain" description="ApeA N-terminal" evidence="2">
    <location>
        <begin position="6"/>
        <end position="274"/>
    </location>
</feature>
<organism evidence="3 4">
    <name type="scientific">Chryseobacterium indoltheticum</name>
    <dbReference type="NCBI Taxonomy" id="254"/>
    <lineage>
        <taxon>Bacteria</taxon>
        <taxon>Pseudomonadati</taxon>
        <taxon>Bacteroidota</taxon>
        <taxon>Flavobacteriia</taxon>
        <taxon>Flavobacteriales</taxon>
        <taxon>Weeksellaceae</taxon>
        <taxon>Chryseobacterium group</taxon>
        <taxon>Chryseobacterium</taxon>
    </lineage>
</organism>
<gene>
    <name evidence="3" type="ORF">EG340_18295</name>
</gene>
<dbReference type="Pfam" id="PF18862">
    <property type="entry name" value="ApeA_NTD1"/>
    <property type="match status" value="1"/>
</dbReference>
<evidence type="ECO:0000259" key="1">
    <source>
        <dbReference type="Pfam" id="PF18739"/>
    </source>
</evidence>
<dbReference type="InterPro" id="IPR041223">
    <property type="entry name" value="ApeA_NTD"/>
</dbReference>
<dbReference type="Proteomes" id="UP000269076">
    <property type="component" value="Chromosome"/>
</dbReference>
<sequence length="458" mass="54205">MQNNFELNGLWFLPSSADSQLSGKISFSQENGIILDLLGNFNNPEKLLKDSTNEIILGILENGKKVTLLNNAITSRTVNFPGIPTTKYMSLYMLIGGHFIDKKDLIFDEISTEYHNLSEWLDISGIDEQNSDLKQFNLHYSLPEEINFDINDSKMKFRFSANTKSDDIKSFILNQKSEFIVQKEKPIEIFDLLKESLIFQGFLTFGTFESCYPKIIKLKNSNIYESYKEYKIPKQIDLYYKSKINRSKKQKHSLEFLFTYDDIKNNFKSVIDKWYKYDLEIEPIIYLFLNSFYSYNTIFSENKFLEIIHALETFHRRIFKNHVLDKAEYRNKKQIIIDSVPEEHKAWLKDKLSFGNEPSLKERLIELLSEVCKYRIVGKIIKDNEEFIKQVRDSRNYYTHYDFSMEKKALNGSDLYYLTIKLRIILIIHLLILLGIEDEKIEQILQKLEDYHYNFLIG</sequence>
<feature type="domain" description="Apea-like HEPN" evidence="1">
    <location>
        <begin position="305"/>
        <end position="439"/>
    </location>
</feature>
<dbReference type="InterPro" id="IPR041229">
    <property type="entry name" value="HEPN_Apea"/>
</dbReference>
<dbReference type="EMBL" id="CP033928">
    <property type="protein sequence ID" value="AZA62850.1"/>
    <property type="molecule type" value="Genomic_DNA"/>
</dbReference>
<proteinExistence type="predicted"/>
<evidence type="ECO:0000313" key="4">
    <source>
        <dbReference type="Proteomes" id="UP000269076"/>
    </source>
</evidence>
<evidence type="ECO:0000259" key="2">
    <source>
        <dbReference type="Pfam" id="PF18862"/>
    </source>
</evidence>
<evidence type="ECO:0000313" key="3">
    <source>
        <dbReference type="EMBL" id="AZA62850.1"/>
    </source>
</evidence>
<protein>
    <submittedName>
        <fullName evidence="3">Uncharacterized protein</fullName>
    </submittedName>
</protein>
<accession>A0A3G6N4E6</accession>
<dbReference type="Pfam" id="PF18739">
    <property type="entry name" value="HEPN_Apea"/>
    <property type="match status" value="1"/>
</dbReference>
<reference evidence="3 4" key="1">
    <citation type="submission" date="2018-11" db="EMBL/GenBank/DDBJ databases">
        <title>Proposal to divide the Flavobacteriaceae and reorganize its genera based on Amino Acid Identity values calculated from whole genome sequences.</title>
        <authorList>
            <person name="Nicholson A.C."/>
            <person name="Gulvik C.A."/>
            <person name="Whitney A.M."/>
            <person name="Humrighouse B.W."/>
            <person name="Bell M."/>
            <person name="Holmes B."/>
            <person name="Steigerwalt A."/>
            <person name="Villarma A."/>
            <person name="Sheth M."/>
            <person name="Batra D."/>
            <person name="Pryor J."/>
            <person name="Bernardet J.-F."/>
            <person name="Hugo C."/>
            <person name="Kampfer P."/>
            <person name="Newman J."/>
            <person name="Mcquiston J.R."/>
        </authorList>
    </citation>
    <scope>NUCLEOTIDE SEQUENCE [LARGE SCALE GENOMIC DNA]</scope>
    <source>
        <strain evidence="3 4">G0211</strain>
    </source>
</reference>
<name>A0A3G6N4E6_9FLAO</name>